<feature type="signal peptide" evidence="1">
    <location>
        <begin position="1"/>
        <end position="20"/>
    </location>
</feature>
<evidence type="ECO:0000313" key="2">
    <source>
        <dbReference type="EMBL" id="MDA7425868.1"/>
    </source>
</evidence>
<keyword evidence="3" id="KW-1185">Reference proteome</keyword>
<dbReference type="EMBL" id="JAQIOY010000006">
    <property type="protein sequence ID" value="MDA7425868.1"/>
    <property type="molecule type" value="Genomic_DNA"/>
</dbReference>
<feature type="chain" id="PRO_5046429627" evidence="1">
    <location>
        <begin position="21"/>
        <end position="235"/>
    </location>
</feature>
<sequence>MLLKRFFSAMVLGLSLTVTALPLQAQETGADVPTLRVNGQGVVTAAPDMASLTLGVTERAKTAPEAMDAVSQSVSAILTRLKAAGISGADVQTSDLSLGPIWDNRSSGNRPEVSGFEASNRLTIRVRDLDRLGDVLGAALEDGANRMSGLRFGLTERRPLEDEARRAAVADALAKAQLYAEAAGVTLGPILSISEGFVSRPEPGIMMAARAESVPVAAGETGISAQVQMVFALQP</sequence>
<dbReference type="Pfam" id="PF04402">
    <property type="entry name" value="SIMPL"/>
    <property type="match status" value="1"/>
</dbReference>
<evidence type="ECO:0000256" key="1">
    <source>
        <dbReference type="SAM" id="SignalP"/>
    </source>
</evidence>
<dbReference type="Gene3D" id="3.30.70.2970">
    <property type="entry name" value="Protein of unknown function (DUF541), domain 2"/>
    <property type="match status" value="1"/>
</dbReference>
<keyword evidence="1" id="KW-0732">Signal</keyword>
<organism evidence="2 3">
    <name type="scientific">Thalassococcus lentus</name>
    <dbReference type="NCBI Taxonomy" id="1210524"/>
    <lineage>
        <taxon>Bacteria</taxon>
        <taxon>Pseudomonadati</taxon>
        <taxon>Pseudomonadota</taxon>
        <taxon>Alphaproteobacteria</taxon>
        <taxon>Rhodobacterales</taxon>
        <taxon>Roseobacteraceae</taxon>
        <taxon>Thalassococcus</taxon>
    </lineage>
</organism>
<name>A0ABT4XVC0_9RHOB</name>
<dbReference type="RefSeq" id="WP_271433227.1">
    <property type="nucleotide sequence ID" value="NZ_JAQIOY010000006.1"/>
</dbReference>
<dbReference type="InterPro" id="IPR052022">
    <property type="entry name" value="26kDa_periplasmic_antigen"/>
</dbReference>
<dbReference type="Gene3D" id="3.30.110.170">
    <property type="entry name" value="Protein of unknown function (DUF541), domain 1"/>
    <property type="match status" value="1"/>
</dbReference>
<proteinExistence type="predicted"/>
<gene>
    <name evidence="2" type="ORF">PFY00_14135</name>
</gene>
<protein>
    <submittedName>
        <fullName evidence="2">SIMPL domain-containing protein</fullName>
    </submittedName>
</protein>
<accession>A0ABT4XVC0</accession>
<comment type="caution">
    <text evidence="2">The sequence shown here is derived from an EMBL/GenBank/DDBJ whole genome shotgun (WGS) entry which is preliminary data.</text>
</comment>
<dbReference type="PANTHER" id="PTHR34387">
    <property type="entry name" value="SLR1258 PROTEIN"/>
    <property type="match status" value="1"/>
</dbReference>
<dbReference type="Proteomes" id="UP001210720">
    <property type="component" value="Unassembled WGS sequence"/>
</dbReference>
<dbReference type="PANTHER" id="PTHR34387:SF1">
    <property type="entry name" value="PERIPLASMIC IMMUNOGENIC PROTEIN"/>
    <property type="match status" value="1"/>
</dbReference>
<reference evidence="2 3" key="1">
    <citation type="submission" date="2023-01" db="EMBL/GenBank/DDBJ databases">
        <title>Thalassococcus onchidii sp. nov., isolated from a marine invertebrate from the South China Sea.</title>
        <authorList>
            <person name="Xu S."/>
            <person name="Liu Z."/>
            <person name="Xu Y."/>
        </authorList>
    </citation>
    <scope>NUCLEOTIDE SEQUENCE [LARGE SCALE GENOMIC DNA]</scope>
    <source>
        <strain evidence="2 3">KCTC 32084</strain>
    </source>
</reference>
<evidence type="ECO:0000313" key="3">
    <source>
        <dbReference type="Proteomes" id="UP001210720"/>
    </source>
</evidence>
<dbReference type="InterPro" id="IPR007497">
    <property type="entry name" value="SIMPL/DUF541"/>
</dbReference>